<feature type="compositionally biased region" description="Low complexity" evidence="1">
    <location>
        <begin position="92"/>
        <end position="106"/>
    </location>
</feature>
<protein>
    <submittedName>
        <fullName evidence="2">Uncharacterized protein</fullName>
    </submittedName>
</protein>
<name>A0A017HV26_9RHOB</name>
<accession>A0A017HV26</accession>
<keyword evidence="3" id="KW-1185">Reference proteome</keyword>
<dbReference type="AlphaFoldDB" id="A0A017HV26"/>
<evidence type="ECO:0000313" key="2">
    <source>
        <dbReference type="EMBL" id="EYD77579.1"/>
    </source>
</evidence>
<dbReference type="STRING" id="442562.Rumeso_00745"/>
<gene>
    <name evidence="2" type="ORF">Rumeso_00745</name>
</gene>
<feature type="region of interest" description="Disordered" evidence="1">
    <location>
        <begin position="61"/>
        <end position="131"/>
    </location>
</feature>
<evidence type="ECO:0000313" key="3">
    <source>
        <dbReference type="Proteomes" id="UP000019666"/>
    </source>
</evidence>
<dbReference type="HOGENOM" id="CLU_1702932_0_0_5"/>
<reference evidence="2 3" key="1">
    <citation type="submission" date="2013-02" db="EMBL/GenBank/DDBJ databases">
        <authorList>
            <person name="Fiebig A."/>
            <person name="Goeker M."/>
            <person name="Klenk H.-P.P."/>
        </authorList>
    </citation>
    <scope>NUCLEOTIDE SEQUENCE [LARGE SCALE GENOMIC DNA]</scope>
    <source>
        <strain evidence="2 3">DSM 19309</strain>
    </source>
</reference>
<dbReference type="EMBL" id="AOSK01000024">
    <property type="protein sequence ID" value="EYD77579.1"/>
    <property type="molecule type" value="Genomic_DNA"/>
</dbReference>
<proteinExistence type="predicted"/>
<sequence length="154" mass="17242">MVPLLGHVLLLGCLPWGPVPARRPVPVRILVSTTHRLPACSRAEGRTSRTGQMMLTARVTRPHGTGNITASLARPAKTSRATNPREAISWKPSLPDRGSPSRGPRPASRRKSAPHAFSRWRERSVSGMQPRWRGTSRHHWWRLHMLRGYTPAAF</sequence>
<comment type="caution">
    <text evidence="2">The sequence shown here is derived from an EMBL/GenBank/DDBJ whole genome shotgun (WGS) entry which is preliminary data.</text>
</comment>
<evidence type="ECO:0000256" key="1">
    <source>
        <dbReference type="SAM" id="MobiDB-lite"/>
    </source>
</evidence>
<dbReference type="Proteomes" id="UP000019666">
    <property type="component" value="Unassembled WGS sequence"/>
</dbReference>
<organism evidence="2 3">
    <name type="scientific">Rubellimicrobium mesophilum DSM 19309</name>
    <dbReference type="NCBI Taxonomy" id="442562"/>
    <lineage>
        <taxon>Bacteria</taxon>
        <taxon>Pseudomonadati</taxon>
        <taxon>Pseudomonadota</taxon>
        <taxon>Alphaproteobacteria</taxon>
        <taxon>Rhodobacterales</taxon>
        <taxon>Roseobacteraceae</taxon>
        <taxon>Rubellimicrobium</taxon>
    </lineage>
</organism>